<proteinExistence type="predicted"/>
<accession>A0A9P8CB85</accession>
<name>A0A9P8CB85_9HELO</name>
<gene>
    <name evidence="1" type="ORF">BJ878DRAFT_299922</name>
</gene>
<organism evidence="1 2">
    <name type="scientific">Calycina marina</name>
    <dbReference type="NCBI Taxonomy" id="1763456"/>
    <lineage>
        <taxon>Eukaryota</taxon>
        <taxon>Fungi</taxon>
        <taxon>Dikarya</taxon>
        <taxon>Ascomycota</taxon>
        <taxon>Pezizomycotina</taxon>
        <taxon>Leotiomycetes</taxon>
        <taxon>Helotiales</taxon>
        <taxon>Pezizellaceae</taxon>
        <taxon>Calycina</taxon>
    </lineage>
</organism>
<keyword evidence="2" id="KW-1185">Reference proteome</keyword>
<dbReference type="Proteomes" id="UP000887226">
    <property type="component" value="Unassembled WGS sequence"/>
</dbReference>
<evidence type="ECO:0000313" key="2">
    <source>
        <dbReference type="Proteomes" id="UP000887226"/>
    </source>
</evidence>
<evidence type="ECO:0000313" key="1">
    <source>
        <dbReference type="EMBL" id="KAG9240312.1"/>
    </source>
</evidence>
<comment type="caution">
    <text evidence="1">The sequence shown here is derived from an EMBL/GenBank/DDBJ whole genome shotgun (WGS) entry which is preliminary data.</text>
</comment>
<dbReference type="AlphaFoldDB" id="A0A9P8CB85"/>
<sequence>MEHRRQRGHGIFDISNNEVSALPGTTDSMSLVVKLQQEIAILQRDVSSIGLERDALKLRKTMYKSTLLEREAYIQSFEIRLRGAQQGPWIEMDELIKRRFPSRATRCRTWIYIRSSLTFLLDSSAVGRTVACCPYVRLDTRPLIPNFKSQPPIHGHSRTPQLISRNDILFDNHTTLHLWSFYVKMLTVKNNSFACRVSFAHPFSQTPK</sequence>
<dbReference type="EMBL" id="MU254492">
    <property type="protein sequence ID" value="KAG9240312.1"/>
    <property type="molecule type" value="Genomic_DNA"/>
</dbReference>
<reference evidence="1" key="1">
    <citation type="journal article" date="2021" name="IMA Fungus">
        <title>Genomic characterization of three marine fungi, including Emericellopsis atlantica sp. nov. with signatures of a generalist lifestyle and marine biomass degradation.</title>
        <authorList>
            <person name="Hagestad O.C."/>
            <person name="Hou L."/>
            <person name="Andersen J.H."/>
            <person name="Hansen E.H."/>
            <person name="Altermark B."/>
            <person name="Li C."/>
            <person name="Kuhnert E."/>
            <person name="Cox R.J."/>
            <person name="Crous P.W."/>
            <person name="Spatafora J.W."/>
            <person name="Lail K."/>
            <person name="Amirebrahimi M."/>
            <person name="Lipzen A."/>
            <person name="Pangilinan J."/>
            <person name="Andreopoulos W."/>
            <person name="Hayes R.D."/>
            <person name="Ng V."/>
            <person name="Grigoriev I.V."/>
            <person name="Jackson S.A."/>
            <person name="Sutton T.D.S."/>
            <person name="Dobson A.D.W."/>
            <person name="Rama T."/>
        </authorList>
    </citation>
    <scope>NUCLEOTIDE SEQUENCE</scope>
    <source>
        <strain evidence="1">TRa3180A</strain>
    </source>
</reference>
<protein>
    <submittedName>
        <fullName evidence="1">Uncharacterized protein</fullName>
    </submittedName>
</protein>